<keyword evidence="4" id="KW-1185">Reference proteome</keyword>
<evidence type="ECO:0000313" key="3">
    <source>
        <dbReference type="EMBL" id="RWZ58303.1"/>
    </source>
</evidence>
<organism evidence="3 4">
    <name type="scientific">Labedella populi</name>
    <dbReference type="NCBI Taxonomy" id="2498850"/>
    <lineage>
        <taxon>Bacteria</taxon>
        <taxon>Bacillati</taxon>
        <taxon>Actinomycetota</taxon>
        <taxon>Actinomycetes</taxon>
        <taxon>Micrococcales</taxon>
        <taxon>Microbacteriaceae</taxon>
        <taxon>Labedella</taxon>
    </lineage>
</organism>
<reference evidence="3 4" key="1">
    <citation type="submission" date="2018-12" db="EMBL/GenBank/DDBJ databases">
        <authorList>
            <person name="Li F."/>
        </authorList>
    </citation>
    <scope>NUCLEOTIDE SEQUENCE [LARGE SCALE GENOMIC DNA]</scope>
    <source>
        <strain evidence="3 4">8H24J-4-2</strain>
    </source>
</reference>
<dbReference type="RefSeq" id="WP_128500121.1">
    <property type="nucleotide sequence ID" value="NZ_RZNC01000007.1"/>
</dbReference>
<gene>
    <name evidence="3" type="ORF">ELQ92_14870</name>
</gene>
<keyword evidence="2" id="KW-0812">Transmembrane</keyword>
<protein>
    <submittedName>
        <fullName evidence="3">Uncharacterized protein</fullName>
    </submittedName>
</protein>
<feature type="transmembrane region" description="Helical" evidence="2">
    <location>
        <begin position="111"/>
        <end position="135"/>
    </location>
</feature>
<evidence type="ECO:0000313" key="4">
    <source>
        <dbReference type="Proteomes" id="UP000288603"/>
    </source>
</evidence>
<dbReference type="Proteomes" id="UP000288603">
    <property type="component" value="Unassembled WGS sequence"/>
</dbReference>
<accession>A0A3S4AXL7</accession>
<evidence type="ECO:0000256" key="2">
    <source>
        <dbReference type="SAM" id="Phobius"/>
    </source>
</evidence>
<name>A0A3S4AXL7_9MICO</name>
<comment type="caution">
    <text evidence="3">The sequence shown here is derived from an EMBL/GenBank/DDBJ whole genome shotgun (WGS) entry which is preliminary data.</text>
</comment>
<proteinExistence type="predicted"/>
<feature type="transmembrane region" description="Helical" evidence="2">
    <location>
        <begin position="53"/>
        <end position="75"/>
    </location>
</feature>
<evidence type="ECO:0000256" key="1">
    <source>
        <dbReference type="SAM" id="MobiDB-lite"/>
    </source>
</evidence>
<dbReference type="AlphaFoldDB" id="A0A3S4AXL7"/>
<feature type="region of interest" description="Disordered" evidence="1">
    <location>
        <begin position="156"/>
        <end position="184"/>
    </location>
</feature>
<dbReference type="OrthoDB" id="4481055at2"/>
<keyword evidence="2" id="KW-1133">Transmembrane helix</keyword>
<sequence length="184" mass="19474">MKRTRLTDTLAVSLALLGSFNALSAIAGGIAILATDGLGMPISMLSGSPFTSFLWPAVILIAVVGGTQVTAVVLVVARRAEALAASAVAGFGMVIWIFVETGIIRGLSWLQIVYFATGVLQLALVIVLSGALSWLPSCRWARRCLVVDRREGADEETRRRPATVGETPFRSGVFPCAPTEEASR</sequence>
<feature type="transmembrane region" description="Helical" evidence="2">
    <location>
        <begin position="82"/>
        <end position="99"/>
    </location>
</feature>
<keyword evidence="2" id="KW-0472">Membrane</keyword>
<dbReference type="EMBL" id="RZNC01000007">
    <property type="protein sequence ID" value="RWZ58303.1"/>
    <property type="molecule type" value="Genomic_DNA"/>
</dbReference>
<feature type="transmembrane region" description="Helical" evidence="2">
    <location>
        <begin position="12"/>
        <end position="33"/>
    </location>
</feature>